<dbReference type="PROSITE" id="PS50995">
    <property type="entry name" value="HTH_MARR_2"/>
    <property type="match status" value="1"/>
</dbReference>
<dbReference type="RefSeq" id="WP_258829598.1">
    <property type="nucleotide sequence ID" value="NZ_JANUHA010000016.1"/>
</dbReference>
<evidence type="ECO:0000313" key="3">
    <source>
        <dbReference type="Proteomes" id="UP001206572"/>
    </source>
</evidence>
<dbReference type="InterPro" id="IPR039422">
    <property type="entry name" value="MarR/SlyA-like"/>
</dbReference>
<comment type="caution">
    <text evidence="2">The sequence shown here is derived from an EMBL/GenBank/DDBJ whole genome shotgun (WGS) entry which is preliminary data.</text>
</comment>
<protein>
    <submittedName>
        <fullName evidence="2">MarR family transcriptional regulator</fullName>
    </submittedName>
</protein>
<dbReference type="PRINTS" id="PR00598">
    <property type="entry name" value="HTHMARR"/>
</dbReference>
<dbReference type="Gene3D" id="1.10.10.10">
    <property type="entry name" value="Winged helix-like DNA-binding domain superfamily/Winged helix DNA-binding domain"/>
    <property type="match status" value="1"/>
</dbReference>
<evidence type="ECO:0000259" key="1">
    <source>
        <dbReference type="PROSITE" id="PS50995"/>
    </source>
</evidence>
<dbReference type="InterPro" id="IPR000835">
    <property type="entry name" value="HTH_MarR-typ"/>
</dbReference>
<name>A0ABT2ASB4_9BURK</name>
<dbReference type="SMART" id="SM00347">
    <property type="entry name" value="HTH_MARR"/>
    <property type="match status" value="1"/>
</dbReference>
<dbReference type="InterPro" id="IPR036390">
    <property type="entry name" value="WH_DNA-bd_sf"/>
</dbReference>
<dbReference type="EMBL" id="JANUHA010000016">
    <property type="protein sequence ID" value="MCS0598593.1"/>
    <property type="molecule type" value="Genomic_DNA"/>
</dbReference>
<reference evidence="2 3" key="1">
    <citation type="submission" date="2022-08" db="EMBL/GenBank/DDBJ databases">
        <title>Reclassification of Massilia species as members of the genera Telluria, Duganella, Pseudoduganella, Mokoshia gen. nov. and Zemynaea gen. nov. using orthogonal and non-orthogonal genome-based approaches.</title>
        <authorList>
            <person name="Bowman J.P."/>
        </authorList>
    </citation>
    <scope>NUCLEOTIDE SEQUENCE [LARGE SCALE GENOMIC DNA]</scope>
    <source>
        <strain evidence="2 3">JCM 31661</strain>
    </source>
</reference>
<dbReference type="Proteomes" id="UP001206572">
    <property type="component" value="Unassembled WGS sequence"/>
</dbReference>
<dbReference type="PANTHER" id="PTHR33164:SF43">
    <property type="entry name" value="HTH-TYPE TRANSCRIPTIONAL REPRESSOR YETL"/>
    <property type="match status" value="1"/>
</dbReference>
<evidence type="ECO:0000313" key="2">
    <source>
        <dbReference type="EMBL" id="MCS0598593.1"/>
    </source>
</evidence>
<sequence length="160" mass="17846">MEKEVDKVNRFLSSGEGEVMEAMHTIMHLYRSRKYGALPIDAGGAGEISHMESKALGYFARRPGATQRDLVQHSGRDKAQVTRLVQGLRDKGLLEARQDEHDRRSTRLFLSPQGATVFADMHRHGQQLAARALADLSLEERGQLAGLLAKVEARLRAEQD</sequence>
<gene>
    <name evidence="2" type="ORF">NX780_19815</name>
</gene>
<proteinExistence type="predicted"/>
<dbReference type="Pfam" id="PF12802">
    <property type="entry name" value="MarR_2"/>
    <property type="match status" value="1"/>
</dbReference>
<feature type="domain" description="HTH marR-type" evidence="1">
    <location>
        <begin position="16"/>
        <end position="153"/>
    </location>
</feature>
<accession>A0ABT2ASB4</accession>
<keyword evidence="3" id="KW-1185">Reference proteome</keyword>
<dbReference type="InterPro" id="IPR036388">
    <property type="entry name" value="WH-like_DNA-bd_sf"/>
</dbReference>
<dbReference type="SUPFAM" id="SSF46785">
    <property type="entry name" value="Winged helix' DNA-binding domain"/>
    <property type="match status" value="1"/>
</dbReference>
<dbReference type="PANTHER" id="PTHR33164">
    <property type="entry name" value="TRANSCRIPTIONAL REGULATOR, MARR FAMILY"/>
    <property type="match status" value="1"/>
</dbReference>
<organism evidence="2 3">
    <name type="scientific">Massilia agri</name>
    <dbReference type="NCBI Taxonomy" id="1886785"/>
    <lineage>
        <taxon>Bacteria</taxon>
        <taxon>Pseudomonadati</taxon>
        <taxon>Pseudomonadota</taxon>
        <taxon>Betaproteobacteria</taxon>
        <taxon>Burkholderiales</taxon>
        <taxon>Oxalobacteraceae</taxon>
        <taxon>Telluria group</taxon>
        <taxon>Massilia</taxon>
    </lineage>
</organism>